<dbReference type="Pfam" id="PF18079">
    <property type="entry name" value="AglB_L1"/>
    <property type="match status" value="1"/>
</dbReference>
<keyword evidence="8" id="KW-0808">Transferase</keyword>
<dbReference type="PANTHER" id="PTHR13872">
    <property type="entry name" value="DOLICHYL-DIPHOSPHOOLIGOSACCHARIDE--PROTEIN GLYCOSYLTRANSFERASE SUBUNIT"/>
    <property type="match status" value="1"/>
</dbReference>
<evidence type="ECO:0000256" key="3">
    <source>
        <dbReference type="ARBA" id="ARBA00004651"/>
    </source>
</evidence>
<keyword evidence="13 17" id="KW-0472">Membrane</keyword>
<keyword evidence="20" id="KW-1185">Reference proteome</keyword>
<dbReference type="InterPro" id="IPR013320">
    <property type="entry name" value="ConA-like_dom_sf"/>
</dbReference>
<feature type="transmembrane region" description="Helical" evidence="17">
    <location>
        <begin position="555"/>
        <end position="574"/>
    </location>
</feature>
<evidence type="ECO:0000256" key="11">
    <source>
        <dbReference type="ARBA" id="ARBA00022842"/>
    </source>
</evidence>
<feature type="transmembrane region" description="Helical" evidence="17">
    <location>
        <begin position="457"/>
        <end position="476"/>
    </location>
</feature>
<dbReference type="AlphaFoldDB" id="A0ABD5Y4N5"/>
<evidence type="ECO:0000256" key="8">
    <source>
        <dbReference type="ARBA" id="ARBA00022679"/>
    </source>
</evidence>
<dbReference type="SUPFAM" id="SSF49899">
    <property type="entry name" value="Concanavalin A-like lectins/glucanases"/>
    <property type="match status" value="1"/>
</dbReference>
<comment type="cofactor">
    <cofactor evidence="1">
        <name>Mn(2+)</name>
        <dbReference type="ChEBI" id="CHEBI:29035"/>
    </cofactor>
</comment>
<feature type="transmembrane region" description="Helical" evidence="17">
    <location>
        <begin position="298"/>
        <end position="315"/>
    </location>
</feature>
<sequence>MDDAAAVAEALNECPELEPPLRNVLDVDEANEVWTFEDVSVNSGEFGELVSRGFVEKTDDGAGYRVSNSRAVRAALESSEDIGRNSLDSETATSTLSEGLSNFNVSSVFNRVSGINRTVIGTLLSGLLLVVLTRAHVYGNIFRDDTVVLSGNDPYYYRYWVEEALSASGGAFDLQSLAVISDAVKTGEPLFVATLWMFSSLFGGDVAAAGSVLAWYPVAAATVTAYIVYRLTIAVTDDHRVGLAALLLLAITPAHTFRTSLGFADHHALDYVWLMITAYALVRLEGNTTANWRDRRQWIWAVVLGLGISGQILSWDAGPLLVVPLAVYIAVRVLGDIQEDRAPLSTNCPLLGGVVFAAILVPLVHIQIGWHSGTVAFTPVLLAAGTFSALGLGELTYRYSMSARVLASLEVIGGVTGVLALRALGPDYWANLISGVNRITASQTIAETQSLLSGDSFGWLLLFGFLLALAFPFLVWESIEIYRGKRSRLVPVVYTWYFLLIAMYQVRFAGQLAMFASVFSGLGFVYLAATIELIEKPVPFADHPEELRSFSLPSTRVLGQLAVLFLLISGLSIVQVPIKTNQVVTDGQKYQTAAWMEEYASEQGWEYPENYVFSRWGDNRMYNYFVSGESNSYSYAQTHYDSFLTSSNVTQWYGRLNGQAGFIVMTPSVPTNRGTISNHLYEHYGGTGTSLESTGQFRAVYQTADGSYKVYTPVTGALIAGQTSVNRSNVVDARVDIPQSSFVYERRITGAENGWYMLRVPYSTTYNLPGNASVTVSNPEIRNGSIANVRHSNGTWPLSAGRGEFIFDQTGDNHGYLINGKWVNSSEWAGLSFNGSGYARIPNGKSIDGSEGFTLTTRFRTDPNVDYKNDLRFPRIVSKASSGAYRNTDGYQIALSRGHLIGVVGNGTSAEIVRGGEVSDSHWYNVTLTWDGSLVRFYVNGKLVDSGSFTGSPENDSPLVFGASGDLNRQFSGSITQVMYRNSSIDPNR</sequence>
<feature type="transmembrane region" description="Helical" evidence="17">
    <location>
        <begin position="119"/>
        <end position="137"/>
    </location>
</feature>
<evidence type="ECO:0000256" key="14">
    <source>
        <dbReference type="ARBA" id="ARBA00023211"/>
    </source>
</evidence>
<dbReference type="GO" id="GO:0046872">
    <property type="term" value="F:metal ion binding"/>
    <property type="evidence" value="ECO:0007669"/>
    <property type="project" value="UniProtKB-KW"/>
</dbReference>
<evidence type="ECO:0000256" key="12">
    <source>
        <dbReference type="ARBA" id="ARBA00022989"/>
    </source>
</evidence>
<dbReference type="RefSeq" id="WP_274325879.1">
    <property type="nucleotide sequence ID" value="NZ_CP118158.1"/>
</dbReference>
<evidence type="ECO:0000256" key="4">
    <source>
        <dbReference type="ARBA" id="ARBA00004922"/>
    </source>
</evidence>
<feature type="transmembrane region" description="Helical" evidence="17">
    <location>
        <begin position="405"/>
        <end position="424"/>
    </location>
</feature>
<dbReference type="Pfam" id="PF02516">
    <property type="entry name" value="STT3"/>
    <property type="match status" value="1"/>
</dbReference>
<dbReference type="Gene3D" id="2.60.120.200">
    <property type="match status" value="1"/>
</dbReference>
<comment type="catalytic activity">
    <reaction evidence="16">
        <text>an archaeal dolichyl phosphooligosaccharide + [protein]-L-asparagine = an archaeal dolichyl phosphate + a glycoprotein with the oligosaccharide chain attached by N-beta-D-glycosyl linkage to a protein L-asparagine.</text>
        <dbReference type="EC" id="2.4.99.21"/>
    </reaction>
</comment>
<dbReference type="InterPro" id="IPR048307">
    <property type="entry name" value="STT3_N"/>
</dbReference>
<feature type="domain" description="Laminin G" evidence="18">
    <location>
        <begin position="828"/>
        <end position="989"/>
    </location>
</feature>
<evidence type="ECO:0000256" key="1">
    <source>
        <dbReference type="ARBA" id="ARBA00001936"/>
    </source>
</evidence>
<feature type="transmembrane region" description="Helical" evidence="17">
    <location>
        <begin position="206"/>
        <end position="229"/>
    </location>
</feature>
<keyword evidence="11" id="KW-0460">Magnesium</keyword>
<accession>A0ABD5Y4N5</accession>
<dbReference type="EMBL" id="JBHTAS010000001">
    <property type="protein sequence ID" value="MFC7140320.1"/>
    <property type="molecule type" value="Genomic_DNA"/>
</dbReference>
<dbReference type="GeneID" id="78820608"/>
<evidence type="ECO:0000259" key="18">
    <source>
        <dbReference type="PROSITE" id="PS50025"/>
    </source>
</evidence>
<keyword evidence="7" id="KW-0328">Glycosyltransferase</keyword>
<dbReference type="PROSITE" id="PS50025">
    <property type="entry name" value="LAM_G_DOMAIN"/>
    <property type="match status" value="1"/>
</dbReference>
<proteinExistence type="inferred from homology"/>
<gene>
    <name evidence="19" type="ORF">ACFQMA_10840</name>
</gene>
<reference evidence="19 20" key="1">
    <citation type="journal article" date="2019" name="Int. J. Syst. Evol. Microbiol.">
        <title>The Global Catalogue of Microorganisms (GCM) 10K type strain sequencing project: providing services to taxonomists for standard genome sequencing and annotation.</title>
        <authorList>
            <consortium name="The Broad Institute Genomics Platform"/>
            <consortium name="The Broad Institute Genome Sequencing Center for Infectious Disease"/>
            <person name="Wu L."/>
            <person name="Ma J."/>
        </authorList>
    </citation>
    <scope>NUCLEOTIDE SEQUENCE [LARGE SCALE GENOMIC DNA]</scope>
    <source>
        <strain evidence="19 20">XZYJT29</strain>
    </source>
</reference>
<feature type="transmembrane region" description="Helical" evidence="17">
    <location>
        <begin position="321"/>
        <end position="337"/>
    </location>
</feature>
<feature type="transmembrane region" description="Helical" evidence="17">
    <location>
        <begin position="349"/>
        <end position="368"/>
    </location>
</feature>
<comment type="similarity">
    <text evidence="5">Belongs to the STT3 family.</text>
</comment>
<dbReference type="PANTHER" id="PTHR13872:SF1">
    <property type="entry name" value="DOLICHYL-DIPHOSPHOOLIGOSACCHARIDE--PROTEIN GLYCOSYLTRANSFERASE SUBUNIT STT3B"/>
    <property type="match status" value="1"/>
</dbReference>
<evidence type="ECO:0000256" key="16">
    <source>
        <dbReference type="ARBA" id="ARBA00034066"/>
    </source>
</evidence>
<comment type="cofactor">
    <cofactor evidence="2">
        <name>Mg(2+)</name>
        <dbReference type="ChEBI" id="CHEBI:18420"/>
    </cofactor>
</comment>
<dbReference type="EC" id="2.4.99.21" evidence="6"/>
<feature type="transmembrane region" description="Helical" evidence="17">
    <location>
        <begin position="269"/>
        <end position="286"/>
    </location>
</feature>
<feature type="transmembrane region" description="Helical" evidence="17">
    <location>
        <begin position="512"/>
        <end position="534"/>
    </location>
</feature>
<evidence type="ECO:0000256" key="2">
    <source>
        <dbReference type="ARBA" id="ARBA00001946"/>
    </source>
</evidence>
<comment type="pathway">
    <text evidence="4">Protein modification; protein glycosylation.</text>
</comment>
<dbReference type="Pfam" id="PF13385">
    <property type="entry name" value="Laminin_G_3"/>
    <property type="match status" value="1"/>
</dbReference>
<dbReference type="InterPro" id="IPR041154">
    <property type="entry name" value="AglB_P1"/>
</dbReference>
<evidence type="ECO:0000256" key="17">
    <source>
        <dbReference type="SAM" id="Phobius"/>
    </source>
</evidence>
<keyword evidence="12 17" id="KW-1133">Transmembrane helix</keyword>
<protein>
    <recommendedName>
        <fullName evidence="6">dolichyl-phosphooligosaccharide-protein glycotransferase</fullName>
        <ecNumber evidence="6">2.4.99.21</ecNumber>
    </recommendedName>
    <alternativeName>
        <fullName evidence="15">Oligosaccharyl transferase</fullName>
    </alternativeName>
</protein>
<evidence type="ECO:0000256" key="13">
    <source>
        <dbReference type="ARBA" id="ARBA00023136"/>
    </source>
</evidence>
<feature type="transmembrane region" description="Helical" evidence="17">
    <location>
        <begin position="488"/>
        <end position="506"/>
    </location>
</feature>
<dbReference type="InterPro" id="IPR003674">
    <property type="entry name" value="Oligo_trans_STT3"/>
</dbReference>
<organism evidence="19 20">
    <name type="scientific">Halosimplex aquaticum</name>
    <dbReference type="NCBI Taxonomy" id="3026162"/>
    <lineage>
        <taxon>Archaea</taxon>
        <taxon>Methanobacteriati</taxon>
        <taxon>Methanobacteriota</taxon>
        <taxon>Stenosarchaea group</taxon>
        <taxon>Halobacteria</taxon>
        <taxon>Halobacteriales</taxon>
        <taxon>Haloarculaceae</taxon>
        <taxon>Halosimplex</taxon>
    </lineage>
</organism>
<evidence type="ECO:0000256" key="15">
    <source>
        <dbReference type="ARBA" id="ARBA00030679"/>
    </source>
</evidence>
<feature type="transmembrane region" description="Helical" evidence="17">
    <location>
        <begin position="374"/>
        <end position="393"/>
    </location>
</feature>
<feature type="transmembrane region" description="Helical" evidence="17">
    <location>
        <begin position="241"/>
        <end position="257"/>
    </location>
</feature>
<dbReference type="GO" id="GO:0016757">
    <property type="term" value="F:glycosyltransferase activity"/>
    <property type="evidence" value="ECO:0007669"/>
    <property type="project" value="UniProtKB-KW"/>
</dbReference>
<dbReference type="Proteomes" id="UP001596432">
    <property type="component" value="Unassembled WGS sequence"/>
</dbReference>
<evidence type="ECO:0000313" key="19">
    <source>
        <dbReference type="EMBL" id="MFC7140320.1"/>
    </source>
</evidence>
<comment type="subcellular location">
    <subcellularLocation>
        <location evidence="3">Cell membrane</location>
        <topology evidence="3">Multi-pass membrane protein</topology>
    </subcellularLocation>
</comment>
<evidence type="ECO:0000256" key="6">
    <source>
        <dbReference type="ARBA" id="ARBA00012602"/>
    </source>
</evidence>
<keyword evidence="10" id="KW-0479">Metal-binding</keyword>
<evidence type="ECO:0000256" key="10">
    <source>
        <dbReference type="ARBA" id="ARBA00022723"/>
    </source>
</evidence>
<evidence type="ECO:0000313" key="20">
    <source>
        <dbReference type="Proteomes" id="UP001596432"/>
    </source>
</evidence>
<evidence type="ECO:0000256" key="7">
    <source>
        <dbReference type="ARBA" id="ARBA00022676"/>
    </source>
</evidence>
<dbReference type="InterPro" id="IPR001791">
    <property type="entry name" value="Laminin_G"/>
</dbReference>
<keyword evidence="14" id="KW-0464">Manganese</keyword>
<comment type="caution">
    <text evidence="19">The sequence shown here is derived from an EMBL/GenBank/DDBJ whole genome shotgun (WGS) entry which is preliminary data.</text>
</comment>
<name>A0ABD5Y4N5_9EURY</name>
<evidence type="ECO:0000256" key="9">
    <source>
        <dbReference type="ARBA" id="ARBA00022692"/>
    </source>
</evidence>
<dbReference type="CDD" id="cd00110">
    <property type="entry name" value="LamG"/>
    <property type="match status" value="1"/>
</dbReference>
<keyword evidence="9 17" id="KW-0812">Transmembrane</keyword>
<dbReference type="GO" id="GO:0005886">
    <property type="term" value="C:plasma membrane"/>
    <property type="evidence" value="ECO:0007669"/>
    <property type="project" value="UniProtKB-SubCell"/>
</dbReference>
<evidence type="ECO:0000256" key="5">
    <source>
        <dbReference type="ARBA" id="ARBA00010810"/>
    </source>
</evidence>